<dbReference type="AlphaFoldDB" id="A0A812MCR4"/>
<dbReference type="Proteomes" id="UP000604046">
    <property type="component" value="Unassembled WGS sequence"/>
</dbReference>
<evidence type="ECO:0000313" key="1">
    <source>
        <dbReference type="EMBL" id="CAE7263052.1"/>
    </source>
</evidence>
<evidence type="ECO:0000313" key="2">
    <source>
        <dbReference type="Proteomes" id="UP000604046"/>
    </source>
</evidence>
<proteinExistence type="predicted"/>
<keyword evidence="2" id="KW-1185">Reference proteome</keyword>
<gene>
    <name evidence="1" type="ORF">SNAT2548_LOCUS13815</name>
</gene>
<accession>A0A812MCR4</accession>
<organism evidence="1 2">
    <name type="scientific">Symbiodinium natans</name>
    <dbReference type="NCBI Taxonomy" id="878477"/>
    <lineage>
        <taxon>Eukaryota</taxon>
        <taxon>Sar</taxon>
        <taxon>Alveolata</taxon>
        <taxon>Dinophyceae</taxon>
        <taxon>Suessiales</taxon>
        <taxon>Symbiodiniaceae</taxon>
        <taxon>Symbiodinium</taxon>
    </lineage>
</organism>
<sequence length="119" mass="13365">MTETLQSLKALGLPVERSTYIQISWPDSLHRVRPSDERLDQLGREEQEVETVPSKETYAEHVDLIKPQVDPTNPQDGLEDAVASERGAQAAWEEVQQMLNYIEAQAVAVAELSEHDTLP</sequence>
<dbReference type="EMBL" id="CAJNDS010001513">
    <property type="protein sequence ID" value="CAE7263052.1"/>
    <property type="molecule type" value="Genomic_DNA"/>
</dbReference>
<comment type="caution">
    <text evidence="1">The sequence shown here is derived from an EMBL/GenBank/DDBJ whole genome shotgun (WGS) entry which is preliminary data.</text>
</comment>
<protein>
    <submittedName>
        <fullName evidence="1">Uncharacterized protein</fullName>
    </submittedName>
</protein>
<name>A0A812MCR4_9DINO</name>
<reference evidence="1" key="1">
    <citation type="submission" date="2021-02" db="EMBL/GenBank/DDBJ databases">
        <authorList>
            <person name="Dougan E. K."/>
            <person name="Rhodes N."/>
            <person name="Thang M."/>
            <person name="Chan C."/>
        </authorList>
    </citation>
    <scope>NUCLEOTIDE SEQUENCE</scope>
</reference>